<dbReference type="GO" id="GO:0005524">
    <property type="term" value="F:ATP binding"/>
    <property type="evidence" value="ECO:0007669"/>
    <property type="project" value="UniProtKB-KW"/>
</dbReference>
<evidence type="ECO:0000256" key="5">
    <source>
        <dbReference type="ARBA" id="ARBA00038388"/>
    </source>
</evidence>
<dbReference type="InterPro" id="IPR003439">
    <property type="entry name" value="ABC_transporter-like_ATP-bd"/>
</dbReference>
<dbReference type="SMART" id="SM00382">
    <property type="entry name" value="AAA"/>
    <property type="match status" value="1"/>
</dbReference>
<evidence type="ECO:0000313" key="7">
    <source>
        <dbReference type="EMBL" id="MDX5932530.1"/>
    </source>
</evidence>
<organism evidence="7 8">
    <name type="scientific">Acidiphilium acidophilum</name>
    <name type="common">Thiobacillus acidophilus</name>
    <dbReference type="NCBI Taxonomy" id="76588"/>
    <lineage>
        <taxon>Bacteria</taxon>
        <taxon>Pseudomonadati</taxon>
        <taxon>Pseudomonadota</taxon>
        <taxon>Alphaproteobacteria</taxon>
        <taxon>Acetobacterales</taxon>
        <taxon>Acidocellaceae</taxon>
        <taxon>Acidiphilium</taxon>
    </lineage>
</organism>
<evidence type="ECO:0000256" key="4">
    <source>
        <dbReference type="ARBA" id="ARBA00022840"/>
    </source>
</evidence>
<keyword evidence="1" id="KW-0813">Transport</keyword>
<comment type="caution">
    <text evidence="7">The sequence shown here is derived from an EMBL/GenBank/DDBJ whole genome shotgun (WGS) entry which is preliminary data.</text>
</comment>
<dbReference type="FunFam" id="3.40.50.300:FF:000032">
    <property type="entry name" value="Export ABC transporter ATP-binding protein"/>
    <property type="match status" value="1"/>
</dbReference>
<keyword evidence="2" id="KW-1003">Cell membrane</keyword>
<dbReference type="PANTHER" id="PTHR24220">
    <property type="entry name" value="IMPORT ATP-BINDING PROTEIN"/>
    <property type="match status" value="1"/>
</dbReference>
<evidence type="ECO:0000259" key="6">
    <source>
        <dbReference type="PROSITE" id="PS50893"/>
    </source>
</evidence>
<evidence type="ECO:0000256" key="2">
    <source>
        <dbReference type="ARBA" id="ARBA00022519"/>
    </source>
</evidence>
<reference evidence="7 8" key="1">
    <citation type="submission" date="2023-11" db="EMBL/GenBank/DDBJ databases">
        <title>MicrobeMod: A computational toolkit for identifying prokaryotic methylation and restriction-modification with nanopore sequencing.</title>
        <authorList>
            <person name="Crits-Christoph A."/>
            <person name="Kang S.C."/>
            <person name="Lee H."/>
            <person name="Ostrov N."/>
        </authorList>
    </citation>
    <scope>NUCLEOTIDE SEQUENCE [LARGE SCALE GENOMIC DNA]</scope>
    <source>
        <strain evidence="7 8">DSMZ 700</strain>
    </source>
</reference>
<dbReference type="SUPFAM" id="SSF52540">
    <property type="entry name" value="P-loop containing nucleoside triphosphate hydrolases"/>
    <property type="match status" value="1"/>
</dbReference>
<dbReference type="InterPro" id="IPR017911">
    <property type="entry name" value="MacB-like_ATP-bd"/>
</dbReference>
<name>A0AAW9DU47_ACIAO</name>
<dbReference type="InterPro" id="IPR027417">
    <property type="entry name" value="P-loop_NTPase"/>
</dbReference>
<keyword evidence="4 7" id="KW-0067">ATP-binding</keyword>
<dbReference type="PROSITE" id="PS00211">
    <property type="entry name" value="ABC_TRANSPORTER_1"/>
    <property type="match status" value="1"/>
</dbReference>
<dbReference type="InterPro" id="IPR017871">
    <property type="entry name" value="ABC_transporter-like_CS"/>
</dbReference>
<keyword evidence="8" id="KW-1185">Reference proteome</keyword>
<dbReference type="Gene3D" id="3.40.50.300">
    <property type="entry name" value="P-loop containing nucleotide triphosphate hydrolases"/>
    <property type="match status" value="1"/>
</dbReference>
<dbReference type="InterPro" id="IPR015854">
    <property type="entry name" value="ABC_transpr_LolD-like"/>
</dbReference>
<gene>
    <name evidence="7" type="ORF">SIL87_17370</name>
</gene>
<dbReference type="GO" id="GO:0005886">
    <property type="term" value="C:plasma membrane"/>
    <property type="evidence" value="ECO:0007669"/>
    <property type="project" value="TreeGrafter"/>
</dbReference>
<dbReference type="InterPro" id="IPR003593">
    <property type="entry name" value="AAA+_ATPase"/>
</dbReference>
<accession>A0AAW9DU47</accession>
<dbReference type="PANTHER" id="PTHR24220:SF648">
    <property type="entry name" value="ABC TRANSPORTER ATP-BINDING PROTEIN YTRE"/>
    <property type="match status" value="1"/>
</dbReference>
<evidence type="ECO:0000256" key="3">
    <source>
        <dbReference type="ARBA" id="ARBA00022741"/>
    </source>
</evidence>
<dbReference type="Pfam" id="PF00005">
    <property type="entry name" value="ABC_tran"/>
    <property type="match status" value="1"/>
</dbReference>
<dbReference type="Proteomes" id="UP001279553">
    <property type="component" value="Unassembled WGS sequence"/>
</dbReference>
<proteinExistence type="inferred from homology"/>
<keyword evidence="2" id="KW-0472">Membrane</keyword>
<dbReference type="GO" id="GO:0098796">
    <property type="term" value="C:membrane protein complex"/>
    <property type="evidence" value="ECO:0007669"/>
    <property type="project" value="UniProtKB-ARBA"/>
</dbReference>
<comment type="similarity">
    <text evidence="5">Belongs to the ABC transporter superfamily. Macrolide exporter (TC 3.A.1.122) family.</text>
</comment>
<dbReference type="PROSITE" id="PS50893">
    <property type="entry name" value="ABC_TRANSPORTER_2"/>
    <property type="match status" value="1"/>
</dbReference>
<dbReference type="AlphaFoldDB" id="A0AAW9DU47"/>
<dbReference type="RefSeq" id="WP_319615385.1">
    <property type="nucleotide sequence ID" value="NZ_JAWXYB010000018.1"/>
</dbReference>
<dbReference type="GO" id="GO:0022857">
    <property type="term" value="F:transmembrane transporter activity"/>
    <property type="evidence" value="ECO:0007669"/>
    <property type="project" value="UniProtKB-ARBA"/>
</dbReference>
<dbReference type="CDD" id="cd03255">
    <property type="entry name" value="ABC_MJ0796_LolCDE_FtsE"/>
    <property type="match status" value="1"/>
</dbReference>
<feature type="domain" description="ABC transporter" evidence="6">
    <location>
        <begin position="9"/>
        <end position="246"/>
    </location>
</feature>
<keyword evidence="2" id="KW-0997">Cell inner membrane</keyword>
<keyword evidence="3" id="KW-0547">Nucleotide-binding</keyword>
<evidence type="ECO:0000256" key="1">
    <source>
        <dbReference type="ARBA" id="ARBA00022448"/>
    </source>
</evidence>
<dbReference type="GO" id="GO:0016887">
    <property type="term" value="F:ATP hydrolysis activity"/>
    <property type="evidence" value="ECO:0007669"/>
    <property type="project" value="InterPro"/>
</dbReference>
<protein>
    <submittedName>
        <fullName evidence="7">ABC transporter ATP-binding protein</fullName>
    </submittedName>
</protein>
<sequence length="248" mass="26753">MAETVIDVVDLKKIYRTDQVETHALAGVDLLVQRGEYVAVTGPSGCGKSTLMAILGLLDDPTAGSYRLAGQDAAHLRERDRASFRNRHIGFVFQAFNLIGDLTVAENVALPLVYRGGIAKAARDERVAAILADIGMAHRARHYPAQLSGGQQQRVAIARALVTEPDIILADEPTGNLDSKAGEAVMTLLEDLNTNKGATILMVTHDLHYARRARRIVRLSDGQVVDESFGEAVVALHPEDDDLPNGGK</sequence>
<dbReference type="EMBL" id="JAWXYB010000018">
    <property type="protein sequence ID" value="MDX5932530.1"/>
    <property type="molecule type" value="Genomic_DNA"/>
</dbReference>
<evidence type="ECO:0000313" key="8">
    <source>
        <dbReference type="Proteomes" id="UP001279553"/>
    </source>
</evidence>